<evidence type="ECO:0000313" key="3">
    <source>
        <dbReference type="Proteomes" id="UP000193090"/>
    </source>
</evidence>
<proteinExistence type="predicted"/>
<dbReference type="Proteomes" id="UP000193090">
    <property type="component" value="Unassembled WGS sequence"/>
</dbReference>
<sequence length="141" mass="14536">MSATATTPVTRAPAPPPPPSVAPAETRPWVALQTGDCLADPPPADPAVVLVTVVDCAAPHAAEVFRRVPVPVNDAVTDVADVECAAGFTDYTGVAVGDSRYAMTYLIDSMQDRTGAVPEPSTVICLLHSRDGGPTTGTARR</sequence>
<accession>A0A1X2EFV0</accession>
<organism evidence="2 3">
    <name type="scientific">Mycolicibacillus trivialis</name>
    <dbReference type="NCBI Taxonomy" id="1798"/>
    <lineage>
        <taxon>Bacteria</taxon>
        <taxon>Bacillati</taxon>
        <taxon>Actinomycetota</taxon>
        <taxon>Actinomycetes</taxon>
        <taxon>Mycobacteriales</taxon>
        <taxon>Mycobacteriaceae</taxon>
        <taxon>Mycolicibacillus</taxon>
    </lineage>
</organism>
<keyword evidence="3" id="KW-1185">Reference proteome</keyword>
<name>A0A1X2EFV0_9MYCO</name>
<dbReference type="EMBL" id="LQPZ01000041">
    <property type="protein sequence ID" value="ORX00622.1"/>
    <property type="molecule type" value="Genomic_DNA"/>
</dbReference>
<dbReference type="AlphaFoldDB" id="A0A1X2EFV0"/>
<evidence type="ECO:0000256" key="1">
    <source>
        <dbReference type="SAM" id="MobiDB-lite"/>
    </source>
</evidence>
<dbReference type="STRING" id="1798.AWC30_15210"/>
<evidence type="ECO:0008006" key="4">
    <source>
        <dbReference type="Google" id="ProtNLM"/>
    </source>
</evidence>
<feature type="region of interest" description="Disordered" evidence="1">
    <location>
        <begin position="1"/>
        <end position="24"/>
    </location>
</feature>
<comment type="caution">
    <text evidence="2">The sequence shown here is derived from an EMBL/GenBank/DDBJ whole genome shotgun (WGS) entry which is preliminary data.</text>
</comment>
<evidence type="ECO:0000313" key="2">
    <source>
        <dbReference type="EMBL" id="ORX00622.1"/>
    </source>
</evidence>
<feature type="compositionally biased region" description="Low complexity" evidence="1">
    <location>
        <begin position="1"/>
        <end position="12"/>
    </location>
</feature>
<protein>
    <recommendedName>
        <fullName evidence="4">Septum formation-related domain-containing protein</fullName>
    </recommendedName>
</protein>
<reference evidence="2 3" key="1">
    <citation type="submission" date="2016-01" db="EMBL/GenBank/DDBJ databases">
        <title>The new phylogeny of the genus Mycobacterium.</title>
        <authorList>
            <person name="Tarcisio F."/>
            <person name="Conor M."/>
            <person name="Antonella G."/>
            <person name="Elisabetta G."/>
            <person name="Giulia F.S."/>
            <person name="Sara T."/>
            <person name="Anna F."/>
            <person name="Clotilde B."/>
            <person name="Roberto B."/>
            <person name="Veronica D.S."/>
            <person name="Fabio R."/>
            <person name="Monica P."/>
            <person name="Olivier J."/>
            <person name="Enrico T."/>
            <person name="Nicola S."/>
        </authorList>
    </citation>
    <scope>NUCLEOTIDE SEQUENCE [LARGE SCALE GENOMIC DNA]</scope>
    <source>
        <strain evidence="2 3">DSM 44153</strain>
    </source>
</reference>
<gene>
    <name evidence="2" type="ORF">AWC30_15210</name>
</gene>